<protein>
    <submittedName>
        <fullName evidence="1">Uncharacterized protein</fullName>
    </submittedName>
</protein>
<accession>A0A3B0RP06</accession>
<organism evidence="1">
    <name type="scientific">hydrothermal vent metagenome</name>
    <dbReference type="NCBI Taxonomy" id="652676"/>
    <lineage>
        <taxon>unclassified sequences</taxon>
        <taxon>metagenomes</taxon>
        <taxon>ecological metagenomes</taxon>
    </lineage>
</organism>
<gene>
    <name evidence="1" type="ORF">MNBD_ACTINO01-1010</name>
</gene>
<dbReference type="AlphaFoldDB" id="A0A3B0RP06"/>
<dbReference type="EMBL" id="UOEI01000094">
    <property type="protein sequence ID" value="VAV93161.1"/>
    <property type="molecule type" value="Genomic_DNA"/>
</dbReference>
<reference evidence="1" key="1">
    <citation type="submission" date="2018-06" db="EMBL/GenBank/DDBJ databases">
        <authorList>
            <person name="Zhirakovskaya E."/>
        </authorList>
    </citation>
    <scope>NUCLEOTIDE SEQUENCE</scope>
</reference>
<proteinExistence type="predicted"/>
<sequence length="71" mass="7594">MDHKIDIVREFKPDDLQEVPGSVGSDCEHLGWIGVGVEIDENEGMVDGVADGVVVDSVLMGGVVYLHITIS</sequence>
<name>A0A3B0RP06_9ZZZZ</name>
<evidence type="ECO:0000313" key="1">
    <source>
        <dbReference type="EMBL" id="VAV93161.1"/>
    </source>
</evidence>